<dbReference type="AlphaFoldDB" id="A0A2T0MHV1"/>
<gene>
    <name evidence="6" type="ORF">CLV81_1150</name>
</gene>
<sequence length="246" mass="27328">MNTVPHSENQLHQNSGMFKRFEKYLGEFVYGGIDGCVTTFAVVAGSVGAGLDSSIIIILGFANLLADGFAMSVGAYLSTKSEQDNYNKHKQVEYWEIENLPDVEKEEIKEIYAAKGFEGELLDKVVEVITNDREIWVNTMMKEELEMVKEDRSPFWIGATTYISFILIGLIPLVIYVVDYVSPLDKNLFLIASVLTGLGFIIVGWLKTYVNQTSIIKGILETLVLGGIAAVVSYFVGDFLEQLIAV</sequence>
<dbReference type="GO" id="GO:0005384">
    <property type="term" value="F:manganese ion transmembrane transporter activity"/>
    <property type="evidence" value="ECO:0007669"/>
    <property type="project" value="InterPro"/>
</dbReference>
<dbReference type="GO" id="GO:0030026">
    <property type="term" value="P:intracellular manganese ion homeostasis"/>
    <property type="evidence" value="ECO:0007669"/>
    <property type="project" value="InterPro"/>
</dbReference>
<name>A0A2T0MHV1_9FLAO</name>
<dbReference type="OrthoDB" id="9781619at2"/>
<keyword evidence="4 5" id="KW-0472">Membrane</keyword>
<keyword evidence="3 5" id="KW-1133">Transmembrane helix</keyword>
<dbReference type="GO" id="GO:0012505">
    <property type="term" value="C:endomembrane system"/>
    <property type="evidence" value="ECO:0007669"/>
    <property type="project" value="UniProtKB-SubCell"/>
</dbReference>
<proteinExistence type="predicted"/>
<dbReference type="Pfam" id="PF01988">
    <property type="entry name" value="VIT1"/>
    <property type="match status" value="1"/>
</dbReference>
<accession>A0A2T0MHV1</accession>
<dbReference type="PANTHER" id="PTHR31851">
    <property type="entry name" value="FE(2+)/MN(2+) TRANSPORTER PCL1"/>
    <property type="match status" value="1"/>
</dbReference>
<evidence type="ECO:0000256" key="1">
    <source>
        <dbReference type="ARBA" id="ARBA00004127"/>
    </source>
</evidence>
<dbReference type="RefSeq" id="WP_106144061.1">
    <property type="nucleotide sequence ID" value="NZ_PVYX01000001.1"/>
</dbReference>
<dbReference type="EMBL" id="PVYX01000001">
    <property type="protein sequence ID" value="PRX57149.1"/>
    <property type="molecule type" value="Genomic_DNA"/>
</dbReference>
<evidence type="ECO:0000256" key="5">
    <source>
        <dbReference type="SAM" id="Phobius"/>
    </source>
</evidence>
<evidence type="ECO:0000256" key="3">
    <source>
        <dbReference type="ARBA" id="ARBA00022989"/>
    </source>
</evidence>
<organism evidence="6 7">
    <name type="scientific">Flagellimonas meridianipacifica</name>
    <dbReference type="NCBI Taxonomy" id="1080225"/>
    <lineage>
        <taxon>Bacteria</taxon>
        <taxon>Pseudomonadati</taxon>
        <taxon>Bacteroidota</taxon>
        <taxon>Flavobacteriia</taxon>
        <taxon>Flavobacteriales</taxon>
        <taxon>Flavobacteriaceae</taxon>
        <taxon>Flagellimonas</taxon>
    </lineage>
</organism>
<keyword evidence="7" id="KW-1185">Reference proteome</keyword>
<feature type="transmembrane region" description="Helical" evidence="5">
    <location>
        <begin position="55"/>
        <end position="78"/>
    </location>
</feature>
<evidence type="ECO:0000313" key="7">
    <source>
        <dbReference type="Proteomes" id="UP000237640"/>
    </source>
</evidence>
<feature type="transmembrane region" description="Helical" evidence="5">
    <location>
        <begin position="28"/>
        <end position="49"/>
    </location>
</feature>
<evidence type="ECO:0000313" key="6">
    <source>
        <dbReference type="EMBL" id="PRX57149.1"/>
    </source>
</evidence>
<protein>
    <submittedName>
        <fullName evidence="6">VIT1/CCC1 family predicted Fe2+/Mn2+ transporter</fullName>
    </submittedName>
</protein>
<evidence type="ECO:0000256" key="4">
    <source>
        <dbReference type="ARBA" id="ARBA00023136"/>
    </source>
</evidence>
<reference evidence="6 7" key="1">
    <citation type="submission" date="2018-03" db="EMBL/GenBank/DDBJ databases">
        <title>Genomic Encyclopedia of Archaeal and Bacterial Type Strains, Phase II (KMG-II): from individual species to whole genera.</title>
        <authorList>
            <person name="Goeker M."/>
        </authorList>
    </citation>
    <scope>NUCLEOTIDE SEQUENCE [LARGE SCALE GENOMIC DNA]</scope>
    <source>
        <strain evidence="6 7">DSM 25027</strain>
    </source>
</reference>
<dbReference type="InterPro" id="IPR008217">
    <property type="entry name" value="Ccc1_fam"/>
</dbReference>
<comment type="caution">
    <text evidence="6">The sequence shown here is derived from an EMBL/GenBank/DDBJ whole genome shotgun (WGS) entry which is preliminary data.</text>
</comment>
<feature type="transmembrane region" description="Helical" evidence="5">
    <location>
        <begin position="188"/>
        <end position="206"/>
    </location>
</feature>
<feature type="transmembrane region" description="Helical" evidence="5">
    <location>
        <begin position="155"/>
        <end position="176"/>
    </location>
</feature>
<dbReference type="Proteomes" id="UP000237640">
    <property type="component" value="Unassembled WGS sequence"/>
</dbReference>
<feature type="transmembrane region" description="Helical" evidence="5">
    <location>
        <begin position="218"/>
        <end position="236"/>
    </location>
</feature>
<comment type="subcellular location">
    <subcellularLocation>
        <location evidence="1">Endomembrane system</location>
        <topology evidence="1">Multi-pass membrane protein</topology>
    </subcellularLocation>
</comment>
<keyword evidence="2 5" id="KW-0812">Transmembrane</keyword>
<evidence type="ECO:0000256" key="2">
    <source>
        <dbReference type="ARBA" id="ARBA00022692"/>
    </source>
</evidence>